<gene>
    <name evidence="1" type="ORF">BO95DRAFT_461001</name>
</gene>
<organism evidence="1 2">
    <name type="scientific">Aspergillus brunneoviolaceus CBS 621.78</name>
    <dbReference type="NCBI Taxonomy" id="1450534"/>
    <lineage>
        <taxon>Eukaryota</taxon>
        <taxon>Fungi</taxon>
        <taxon>Dikarya</taxon>
        <taxon>Ascomycota</taxon>
        <taxon>Pezizomycotina</taxon>
        <taxon>Eurotiomycetes</taxon>
        <taxon>Eurotiomycetidae</taxon>
        <taxon>Eurotiales</taxon>
        <taxon>Aspergillaceae</taxon>
        <taxon>Aspergillus</taxon>
        <taxon>Aspergillus subgen. Circumdati</taxon>
    </lineage>
</organism>
<keyword evidence="2" id="KW-1185">Reference proteome</keyword>
<evidence type="ECO:0000313" key="1">
    <source>
        <dbReference type="EMBL" id="RAH48743.1"/>
    </source>
</evidence>
<sequence length="287" mass="33065">MSNEIILTAVIAHVIMSGWPGTALHEQRIREIREDHRIMLRHNIPLSNNICAIYDEVKDDVARFSTDGSLSMHQKVLRIHNFIARIQFPTFFVTLTKYRLLEIAYNLASAWSKFPVVRSVSDAVETEAESSSGHGSTGSYKQEIDRLRGMADSLPYKDELPMDLLSIPVSKQQRVGSRRAPDPMMLVNFDRHTSILMRVWQWVLVDIRQITVWFETAADMVAYPVYMQLCLDRGMEIYAEMALYLQQYSDAMVHWLDFPFVEAMHLGVKSSINSGIERGWCPEIYCE</sequence>
<protein>
    <submittedName>
        <fullName evidence="1">Uncharacterized protein</fullName>
    </submittedName>
</protein>
<dbReference type="EMBL" id="KZ825322">
    <property type="protein sequence ID" value="RAH48743.1"/>
    <property type="molecule type" value="Genomic_DNA"/>
</dbReference>
<dbReference type="Proteomes" id="UP000249057">
    <property type="component" value="Unassembled WGS sequence"/>
</dbReference>
<reference evidence="1" key="1">
    <citation type="submission" date="2018-02" db="EMBL/GenBank/DDBJ databases">
        <title>The genomes of Aspergillus section Nigri reveals drivers in fungal speciation.</title>
        <authorList>
            <consortium name="DOE Joint Genome Institute"/>
            <person name="Vesth T.C."/>
            <person name="Nybo J."/>
            <person name="Theobald S."/>
            <person name="Brandl J."/>
            <person name="Frisvad J.C."/>
            <person name="Nielsen K.F."/>
            <person name="Lyhne E.K."/>
            <person name="Kogle M.E."/>
            <person name="Kuo A."/>
            <person name="Riley R."/>
            <person name="Clum A."/>
            <person name="Nolan M."/>
            <person name="Lipzen A."/>
            <person name="Salamov A."/>
            <person name="Henrissat B."/>
            <person name="Wiebenga A."/>
            <person name="De vries R.P."/>
            <person name="Grigoriev I.V."/>
            <person name="Mortensen U.H."/>
            <person name="Andersen M.R."/>
            <person name="Baker S.E."/>
        </authorList>
    </citation>
    <scope>NUCLEOTIDE SEQUENCE</scope>
    <source>
        <strain evidence="1">CBS 621.78</strain>
    </source>
</reference>
<name>A0ACD1GHP6_9EURO</name>
<evidence type="ECO:0000313" key="2">
    <source>
        <dbReference type="Proteomes" id="UP000249057"/>
    </source>
</evidence>
<proteinExistence type="predicted"/>
<accession>A0ACD1GHP6</accession>